<organism evidence="3 4">
    <name type="scientific">Idiomarina ramblicola</name>
    <dbReference type="NCBI Taxonomy" id="263724"/>
    <lineage>
        <taxon>Bacteria</taxon>
        <taxon>Pseudomonadati</taxon>
        <taxon>Pseudomonadota</taxon>
        <taxon>Gammaproteobacteria</taxon>
        <taxon>Alteromonadales</taxon>
        <taxon>Idiomarinaceae</taxon>
        <taxon>Idiomarina</taxon>
    </lineage>
</organism>
<dbReference type="Gene3D" id="3.40.50.150">
    <property type="entry name" value="Vaccinia Virus protein VP39"/>
    <property type="match status" value="1"/>
</dbReference>
<reference evidence="4" key="1">
    <citation type="journal article" date="2018" name="Front. Microbiol.">
        <title>Genome-Based Analysis Reveals the Taxonomy and Diversity of the Family Idiomarinaceae.</title>
        <authorList>
            <person name="Liu Y."/>
            <person name="Lai Q."/>
            <person name="Shao Z."/>
        </authorList>
    </citation>
    <scope>NUCLEOTIDE SEQUENCE [LARGE SCALE GENOMIC DNA]</scope>
    <source>
        <strain evidence="4">R22</strain>
    </source>
</reference>
<comment type="caution">
    <text evidence="1">Lacks conserved residue(s) required for the propagation of feature annotation.</text>
</comment>
<feature type="binding site" evidence="1">
    <location>
        <begin position="54"/>
        <end position="55"/>
    </location>
    <ligand>
        <name>S-adenosyl-L-methionine</name>
        <dbReference type="ChEBI" id="CHEBI:59789"/>
    </ligand>
</feature>
<keyword evidence="1 3" id="KW-0808">Transferase</keyword>
<dbReference type="CDD" id="cd02440">
    <property type="entry name" value="AdoMet_MTases"/>
    <property type="match status" value="1"/>
</dbReference>
<dbReference type="GO" id="GO:0097697">
    <property type="term" value="F:tRNA (5-carboxymethoxyuridine(34)-5-O)-methyltransferase activity"/>
    <property type="evidence" value="ECO:0007669"/>
    <property type="project" value="UniProtKB-UniRule"/>
</dbReference>
<dbReference type="GO" id="GO:0006400">
    <property type="term" value="P:tRNA modification"/>
    <property type="evidence" value="ECO:0007669"/>
    <property type="project" value="UniProtKB-UniRule"/>
</dbReference>
<dbReference type="EMBL" id="PIQC01000001">
    <property type="protein sequence ID" value="RUO73523.1"/>
    <property type="molecule type" value="Genomic_DNA"/>
</dbReference>
<dbReference type="InterPro" id="IPR029063">
    <property type="entry name" value="SAM-dependent_MTases_sf"/>
</dbReference>
<keyword evidence="1" id="KW-0949">S-adenosyl-L-methionine</keyword>
<dbReference type="HAMAP" id="MF_02057">
    <property type="entry name" value="tRNA_methyltr_CmoM"/>
    <property type="match status" value="1"/>
</dbReference>
<sequence length="262" mass="30233">MNKQKQERGDFSGISQKFSKSIYDTSKGQLRMEVLKRDLAPLLASEPCLVLDVGAGLGQVNQWFQQKGFKVVHSDLSSEMVEEAELRHKAQGLDQQCQYISSSLTDLVNQQPFTQYDIILCHAVLEWLPDTELAIQQLASLLKPGGRLSLMFYNHHAKLFANAIYGNFDYIERGLKVKKTVRLSPENPAVPEQVESWLKNEGLAVTQKTGVRCFHDYLRNIEHQQRFDELLALEMKYNQMSPYRELGRYQHWIIEKPNCQEE</sequence>
<feature type="binding site" evidence="1">
    <location>
        <position position="122"/>
    </location>
    <ligand>
        <name>S-adenosyl-L-methionine</name>
        <dbReference type="ChEBI" id="CHEBI:59789"/>
    </ligand>
</feature>
<evidence type="ECO:0000313" key="4">
    <source>
        <dbReference type="Proteomes" id="UP000288058"/>
    </source>
</evidence>
<comment type="catalytic activity">
    <reaction evidence="1">
        <text>5-carboxymethoxyuridine(34) in tRNA + S-adenosyl-L-methionine = 5-methoxycarbonylmethoxyuridine(34) in tRNA + S-adenosyl-L-homocysteine</text>
        <dbReference type="Rhea" id="RHEA:54080"/>
        <dbReference type="Rhea" id="RHEA-COMP:13383"/>
        <dbReference type="Rhea" id="RHEA-COMP:13781"/>
        <dbReference type="ChEBI" id="CHEBI:57856"/>
        <dbReference type="ChEBI" id="CHEBI:59789"/>
        <dbReference type="ChEBI" id="CHEBI:136879"/>
        <dbReference type="ChEBI" id="CHEBI:138053"/>
    </reaction>
</comment>
<feature type="binding site" evidence="1">
    <location>
        <position position="75"/>
    </location>
    <ligand>
        <name>S-adenosyl-L-methionine</name>
        <dbReference type="ChEBI" id="CHEBI:59789"/>
    </ligand>
</feature>
<dbReference type="AlphaFoldDB" id="A0A432Z6R5"/>
<dbReference type="Proteomes" id="UP000288058">
    <property type="component" value="Unassembled WGS sequence"/>
</dbReference>
<gene>
    <name evidence="1" type="primary">cmoM</name>
    <name evidence="3" type="ORF">CWI78_01135</name>
</gene>
<dbReference type="Pfam" id="PF08241">
    <property type="entry name" value="Methyltransf_11"/>
    <property type="match status" value="1"/>
</dbReference>
<name>A0A432Z6R5_9GAMM</name>
<feature type="domain" description="Methyltransferase type 11" evidence="2">
    <location>
        <begin position="51"/>
        <end position="149"/>
    </location>
</feature>
<protein>
    <recommendedName>
        <fullName evidence="1">tRNA 5-carboxymethoxyuridine methyltransferase</fullName>
        <ecNumber evidence="1">2.1.1.-</ecNumber>
    </recommendedName>
    <alternativeName>
        <fullName evidence="1">cmo5U methyltransferase</fullName>
    </alternativeName>
</protein>
<evidence type="ECO:0000256" key="1">
    <source>
        <dbReference type="HAMAP-Rule" id="MF_02057"/>
    </source>
</evidence>
<evidence type="ECO:0000313" key="3">
    <source>
        <dbReference type="EMBL" id="RUO73523.1"/>
    </source>
</evidence>
<keyword evidence="1 3" id="KW-0489">Methyltransferase</keyword>
<dbReference type="InterPro" id="IPR033664">
    <property type="entry name" value="Cmo5U_methylTrfase"/>
</dbReference>
<feature type="binding site" evidence="1">
    <location>
        <position position="31"/>
    </location>
    <ligand>
        <name>S-adenosyl-L-methionine</name>
        <dbReference type="ChEBI" id="CHEBI:59789"/>
    </ligand>
</feature>
<dbReference type="PANTHER" id="PTHR43861">
    <property type="entry name" value="TRANS-ACONITATE 2-METHYLTRANSFERASE-RELATED"/>
    <property type="match status" value="1"/>
</dbReference>
<keyword evidence="1" id="KW-0819">tRNA processing</keyword>
<keyword evidence="4" id="KW-1185">Reference proteome</keyword>
<dbReference type="SUPFAM" id="SSF53335">
    <property type="entry name" value="S-adenosyl-L-methionine-dependent methyltransferases"/>
    <property type="match status" value="1"/>
</dbReference>
<dbReference type="OrthoDB" id="4697647at2"/>
<proteinExistence type="inferred from homology"/>
<dbReference type="GO" id="GO:0008757">
    <property type="term" value="F:S-adenosylmethionine-dependent methyltransferase activity"/>
    <property type="evidence" value="ECO:0007669"/>
    <property type="project" value="InterPro"/>
</dbReference>
<dbReference type="GO" id="GO:0032259">
    <property type="term" value="P:methylation"/>
    <property type="evidence" value="ECO:0007669"/>
    <property type="project" value="UniProtKB-KW"/>
</dbReference>
<evidence type="ECO:0000259" key="2">
    <source>
        <dbReference type="Pfam" id="PF08241"/>
    </source>
</evidence>
<dbReference type="EC" id="2.1.1.-" evidence="1"/>
<comment type="similarity">
    <text evidence="1">Belongs to the class I-like SAM-binding methyltransferase superfamily. CmoM family.</text>
</comment>
<accession>A0A432Z6R5</accession>
<comment type="caution">
    <text evidence="3">The sequence shown here is derived from an EMBL/GenBank/DDBJ whole genome shotgun (WGS) entry which is preliminary data.</text>
</comment>
<comment type="function">
    <text evidence="1">Catalyzes the methylation of 5-carboxymethoxyuridine (cmo5U) to form 5-methoxycarbonylmethoxyuridine (mcmo5U) at position 34 in tRNAs.</text>
</comment>
<dbReference type="InterPro" id="IPR013216">
    <property type="entry name" value="Methyltransf_11"/>
</dbReference>